<gene>
    <name evidence="3" type="ORF">SAMN05446037_101084</name>
</gene>
<accession>A0A239EKG1</accession>
<keyword evidence="1" id="KW-1133">Transmembrane helix</keyword>
<dbReference type="RefSeq" id="WP_089283124.1">
    <property type="nucleotide sequence ID" value="NZ_FZOJ01000010.1"/>
</dbReference>
<dbReference type="Proteomes" id="UP000198304">
    <property type="component" value="Unassembled WGS sequence"/>
</dbReference>
<keyword evidence="1" id="KW-0472">Membrane</keyword>
<dbReference type="InterPro" id="IPR058620">
    <property type="entry name" value="YtrI_C"/>
</dbReference>
<feature type="transmembrane region" description="Helical" evidence="1">
    <location>
        <begin position="6"/>
        <end position="25"/>
    </location>
</feature>
<organism evidence="3 4">
    <name type="scientific">Anaerovirgula multivorans</name>
    <dbReference type="NCBI Taxonomy" id="312168"/>
    <lineage>
        <taxon>Bacteria</taxon>
        <taxon>Bacillati</taxon>
        <taxon>Bacillota</taxon>
        <taxon>Clostridia</taxon>
        <taxon>Peptostreptococcales</taxon>
        <taxon>Natronincolaceae</taxon>
        <taxon>Anaerovirgula</taxon>
    </lineage>
</organism>
<evidence type="ECO:0000313" key="4">
    <source>
        <dbReference type="Proteomes" id="UP000198304"/>
    </source>
</evidence>
<feature type="domain" description="Sporulation membrane protein YtrI C-terminal" evidence="2">
    <location>
        <begin position="78"/>
        <end position="144"/>
    </location>
</feature>
<reference evidence="4" key="1">
    <citation type="submission" date="2017-06" db="EMBL/GenBank/DDBJ databases">
        <authorList>
            <person name="Varghese N."/>
            <person name="Submissions S."/>
        </authorList>
    </citation>
    <scope>NUCLEOTIDE SEQUENCE [LARGE SCALE GENOMIC DNA]</scope>
    <source>
        <strain evidence="4">SCA</strain>
    </source>
</reference>
<evidence type="ECO:0000256" key="1">
    <source>
        <dbReference type="SAM" id="Phobius"/>
    </source>
</evidence>
<name>A0A239EKG1_9FIRM</name>
<evidence type="ECO:0000259" key="2">
    <source>
        <dbReference type="Pfam" id="PF26347"/>
    </source>
</evidence>
<protein>
    <recommendedName>
        <fullName evidence="2">Sporulation membrane protein YtrI C-terminal domain-containing protein</fullName>
    </recommendedName>
</protein>
<dbReference type="Pfam" id="PF26347">
    <property type="entry name" value="YtrI_sporulation"/>
    <property type="match status" value="1"/>
</dbReference>
<dbReference type="AlphaFoldDB" id="A0A239EKG1"/>
<dbReference type="OrthoDB" id="1955177at2"/>
<proteinExistence type="predicted"/>
<evidence type="ECO:0000313" key="3">
    <source>
        <dbReference type="EMBL" id="SNS45126.1"/>
    </source>
</evidence>
<keyword evidence="4" id="KW-1185">Reference proteome</keyword>
<keyword evidence="1" id="KW-0812">Transmembrane</keyword>
<dbReference type="EMBL" id="FZOJ01000010">
    <property type="protein sequence ID" value="SNS45126.1"/>
    <property type="molecule type" value="Genomic_DNA"/>
</dbReference>
<sequence>MKKWSRLIAIFSIGFLMGLAAMNLLHMHTLDRLYRIQNQLTNQLLDREIKLERLNESLQSEKTTFVKDLSINVEFEGSPLVKDEIEKVVHFYLADLVGKELWQVDGEMIYKILDDRMVDVENRQARLQVKYIVITEKISIGVRAQISEKL</sequence>